<comment type="caution">
    <text evidence="2">The sequence shown here is derived from an EMBL/GenBank/DDBJ whole genome shotgun (WGS) entry which is preliminary data.</text>
</comment>
<evidence type="ECO:0000313" key="2">
    <source>
        <dbReference type="EMBL" id="KJU84710.1"/>
    </source>
</evidence>
<feature type="domain" description="Cell wall hydrolase SleB" evidence="1">
    <location>
        <begin position="35"/>
        <end position="80"/>
    </location>
</feature>
<gene>
    <name evidence="2" type="ORF">MBAV_003095</name>
</gene>
<protein>
    <submittedName>
        <fullName evidence="2">Cell wall hydrolase SleB</fullName>
    </submittedName>
</protein>
<dbReference type="InterPro" id="IPR011105">
    <property type="entry name" value="Cell_wall_hydrolase_SleB"/>
</dbReference>
<reference evidence="2 3" key="1">
    <citation type="submission" date="2015-02" db="EMBL/GenBank/DDBJ databases">
        <title>Single-cell genomics of uncultivated deep-branching MTB reveals a conserved set of magnetosome genes.</title>
        <authorList>
            <person name="Kolinko S."/>
            <person name="Richter M."/>
            <person name="Glockner F.O."/>
            <person name="Brachmann A."/>
            <person name="Schuler D."/>
        </authorList>
    </citation>
    <scope>NUCLEOTIDE SEQUENCE [LARGE SCALE GENOMIC DNA]</scope>
    <source>
        <strain evidence="2">TM-1</strain>
    </source>
</reference>
<keyword evidence="3" id="KW-1185">Reference proteome</keyword>
<dbReference type="GO" id="GO:0016787">
    <property type="term" value="F:hydrolase activity"/>
    <property type="evidence" value="ECO:0007669"/>
    <property type="project" value="UniProtKB-KW"/>
</dbReference>
<proteinExistence type="predicted"/>
<dbReference type="EMBL" id="LACI01001330">
    <property type="protein sequence ID" value="KJU84710.1"/>
    <property type="molecule type" value="Genomic_DNA"/>
</dbReference>
<dbReference type="Pfam" id="PF07486">
    <property type="entry name" value="Hydrolase_2"/>
    <property type="match status" value="1"/>
</dbReference>
<feature type="non-terminal residue" evidence="2">
    <location>
        <position position="95"/>
    </location>
</feature>
<organism evidence="2 3">
    <name type="scientific">Candidatus Magnetobacterium bavaricum</name>
    <dbReference type="NCBI Taxonomy" id="29290"/>
    <lineage>
        <taxon>Bacteria</taxon>
        <taxon>Pseudomonadati</taxon>
        <taxon>Nitrospirota</taxon>
        <taxon>Thermodesulfovibrionia</taxon>
        <taxon>Thermodesulfovibrionales</taxon>
        <taxon>Candidatus Magnetobacteriaceae</taxon>
        <taxon>Candidatus Magnetobacterium</taxon>
    </lineage>
</organism>
<dbReference type="Proteomes" id="UP000033423">
    <property type="component" value="Unassembled WGS sequence"/>
</dbReference>
<name>A0A0F3GRX4_9BACT</name>
<keyword evidence="2" id="KW-0378">Hydrolase</keyword>
<evidence type="ECO:0000259" key="1">
    <source>
        <dbReference type="Pfam" id="PF07486"/>
    </source>
</evidence>
<evidence type="ECO:0000313" key="3">
    <source>
        <dbReference type="Proteomes" id="UP000033423"/>
    </source>
</evidence>
<dbReference type="AlphaFoldDB" id="A0A0F3GRX4"/>
<dbReference type="InterPro" id="IPR042047">
    <property type="entry name" value="SleB_dom1"/>
</dbReference>
<sequence length="95" mass="10749">MNPTSKCWTKDTHRVFWDATPSMLLATTILCEAGGESELGKQAVAQVVMNRVNDPRKRYGNEIHEVILRKYAFSYLNKAGLEKAKKALAEIFKYG</sequence>
<accession>A0A0F3GRX4</accession>
<dbReference type="Gene3D" id="1.10.10.2520">
    <property type="entry name" value="Cell wall hydrolase SleB, domain 1"/>
    <property type="match status" value="1"/>
</dbReference>